<feature type="region of interest" description="Disordered" evidence="1">
    <location>
        <begin position="27"/>
        <end position="67"/>
    </location>
</feature>
<feature type="compositionally biased region" description="Low complexity" evidence="1">
    <location>
        <begin position="43"/>
        <end position="53"/>
    </location>
</feature>
<dbReference type="Proteomes" id="UP000887565">
    <property type="component" value="Unplaced"/>
</dbReference>
<organism evidence="2 3">
    <name type="scientific">Romanomermis culicivorax</name>
    <name type="common">Nematode worm</name>
    <dbReference type="NCBI Taxonomy" id="13658"/>
    <lineage>
        <taxon>Eukaryota</taxon>
        <taxon>Metazoa</taxon>
        <taxon>Ecdysozoa</taxon>
        <taxon>Nematoda</taxon>
        <taxon>Enoplea</taxon>
        <taxon>Dorylaimia</taxon>
        <taxon>Mermithida</taxon>
        <taxon>Mermithoidea</taxon>
        <taxon>Mermithidae</taxon>
        <taxon>Romanomermis</taxon>
    </lineage>
</organism>
<feature type="compositionally biased region" description="Polar residues" evidence="1">
    <location>
        <begin position="27"/>
        <end position="36"/>
    </location>
</feature>
<name>A0A915L341_ROMCU</name>
<protein>
    <submittedName>
        <fullName evidence="3">Uncharacterized protein</fullName>
    </submittedName>
</protein>
<evidence type="ECO:0000256" key="1">
    <source>
        <dbReference type="SAM" id="MobiDB-lite"/>
    </source>
</evidence>
<dbReference type="AlphaFoldDB" id="A0A915L341"/>
<sequence>MYHALIIRIGTKNILKKHHFKNKVQNLPSSLKSNFGNGKGLKSPSSSSSPSSSENIAPDKLPVSSPPDCSFRKATIGDEFMDVNLRFPPLENDKLCKFFRLNLDTVDVTLLLLLFVNE</sequence>
<keyword evidence="2" id="KW-1185">Reference proteome</keyword>
<evidence type="ECO:0000313" key="3">
    <source>
        <dbReference type="WBParaSite" id="nRc.2.0.1.t44912-RA"/>
    </source>
</evidence>
<proteinExistence type="predicted"/>
<reference evidence="3" key="1">
    <citation type="submission" date="2022-11" db="UniProtKB">
        <authorList>
            <consortium name="WormBaseParasite"/>
        </authorList>
    </citation>
    <scope>IDENTIFICATION</scope>
</reference>
<dbReference type="WBParaSite" id="nRc.2.0.1.t44912-RA">
    <property type="protein sequence ID" value="nRc.2.0.1.t44912-RA"/>
    <property type="gene ID" value="nRc.2.0.1.g44912"/>
</dbReference>
<evidence type="ECO:0000313" key="2">
    <source>
        <dbReference type="Proteomes" id="UP000887565"/>
    </source>
</evidence>
<accession>A0A915L341</accession>